<dbReference type="EMBL" id="UOEH01000170">
    <property type="protein sequence ID" value="VAV95604.1"/>
    <property type="molecule type" value="Genomic_DNA"/>
</dbReference>
<dbReference type="GO" id="GO:0005840">
    <property type="term" value="C:ribosome"/>
    <property type="evidence" value="ECO:0007669"/>
    <property type="project" value="UniProtKB-KW"/>
</dbReference>
<keyword evidence="2" id="KW-0689">Ribosomal protein</keyword>
<dbReference type="PANTHER" id="PTHR34215:SF1">
    <property type="entry name" value="YLXR DOMAIN-CONTAINING PROTEIN"/>
    <property type="match status" value="1"/>
</dbReference>
<organism evidence="2">
    <name type="scientific">hydrothermal vent metagenome</name>
    <dbReference type="NCBI Taxonomy" id="652676"/>
    <lineage>
        <taxon>unclassified sequences</taxon>
        <taxon>metagenomes</taxon>
        <taxon>ecological metagenomes</taxon>
    </lineage>
</organism>
<keyword evidence="2" id="KW-0687">Ribonucleoprotein</keyword>
<dbReference type="NCBIfam" id="NF006622">
    <property type="entry name" value="PRK09190.1"/>
    <property type="match status" value="1"/>
</dbReference>
<dbReference type="AlphaFoldDB" id="A0A3B0RPV2"/>
<dbReference type="InterPro" id="IPR037465">
    <property type="entry name" value="YlxR"/>
</dbReference>
<evidence type="ECO:0000259" key="1">
    <source>
        <dbReference type="Pfam" id="PF04296"/>
    </source>
</evidence>
<dbReference type="Gene3D" id="3.30.1330.30">
    <property type="match status" value="1"/>
</dbReference>
<sequence>MRRCIATGQTGSPEGFVRFVLSPDAVVTPDFSGKLPGRGAWVSASADALGAAVKQRAFARSFKDEAKVPDGLGAQVEAGLAKAALSTLGLGRRRGDVVIGFEKVRAALKDGKVAVLISARDGAADGVRKLQALARDVTQIALFDADELSAALGRDHVVHAAVVGGAAAQRFLRAAARLEGFRAPSGGAH</sequence>
<dbReference type="InterPro" id="IPR007393">
    <property type="entry name" value="YlxR_dom"/>
</dbReference>
<dbReference type="PANTHER" id="PTHR34215">
    <property type="entry name" value="BLL0784 PROTEIN"/>
    <property type="match status" value="1"/>
</dbReference>
<dbReference type="SUPFAM" id="SSF55315">
    <property type="entry name" value="L30e-like"/>
    <property type="match status" value="1"/>
</dbReference>
<evidence type="ECO:0000313" key="2">
    <source>
        <dbReference type="EMBL" id="VAV95604.1"/>
    </source>
</evidence>
<dbReference type="SUPFAM" id="SSF64376">
    <property type="entry name" value="YlxR-like"/>
    <property type="match status" value="1"/>
</dbReference>
<proteinExistence type="predicted"/>
<feature type="domain" description="YlxR" evidence="1">
    <location>
        <begin position="2"/>
        <end position="77"/>
    </location>
</feature>
<dbReference type="Pfam" id="PF04296">
    <property type="entry name" value="YlxR"/>
    <property type="match status" value="1"/>
</dbReference>
<reference evidence="2" key="1">
    <citation type="submission" date="2018-06" db="EMBL/GenBank/DDBJ databases">
        <authorList>
            <person name="Zhirakovskaya E."/>
        </authorList>
    </citation>
    <scope>NUCLEOTIDE SEQUENCE</scope>
</reference>
<name>A0A3B0RPV2_9ZZZZ</name>
<protein>
    <submittedName>
        <fullName evidence="2">COG2740: Predicted nucleic-acid-binding protein implicated in transcription termination / Ribosomal protein L7Ae family protein YlxQ</fullName>
    </submittedName>
</protein>
<gene>
    <name evidence="2" type="ORF">MNBD_ALPHA05-796</name>
</gene>
<dbReference type="Gene3D" id="3.30.1230.10">
    <property type="entry name" value="YlxR-like"/>
    <property type="match status" value="1"/>
</dbReference>
<dbReference type="InterPro" id="IPR029064">
    <property type="entry name" value="Ribosomal_eL30-like_sf"/>
</dbReference>
<dbReference type="InterPro" id="IPR035931">
    <property type="entry name" value="YlxR-like_sf"/>
</dbReference>
<accession>A0A3B0RPV2</accession>